<name>A0A0C9WXN1_9AGAR</name>
<sequence>GAGAWRFGYLFLPPSGPLSPIPTLAVLDCEPTNERPLPAIPAPSSPLASFLCAILRNV</sequence>
<accession>A0A0C9WXN1</accession>
<evidence type="ECO:0000313" key="1">
    <source>
        <dbReference type="EMBL" id="KIJ97485.1"/>
    </source>
</evidence>
<keyword evidence="2" id="KW-1185">Reference proteome</keyword>
<gene>
    <name evidence="1" type="ORF">K443DRAFT_681509</name>
</gene>
<organism evidence="1 2">
    <name type="scientific">Laccaria amethystina LaAM-08-1</name>
    <dbReference type="NCBI Taxonomy" id="1095629"/>
    <lineage>
        <taxon>Eukaryota</taxon>
        <taxon>Fungi</taxon>
        <taxon>Dikarya</taxon>
        <taxon>Basidiomycota</taxon>
        <taxon>Agaricomycotina</taxon>
        <taxon>Agaricomycetes</taxon>
        <taxon>Agaricomycetidae</taxon>
        <taxon>Agaricales</taxon>
        <taxon>Agaricineae</taxon>
        <taxon>Hydnangiaceae</taxon>
        <taxon>Laccaria</taxon>
    </lineage>
</organism>
<reference evidence="2" key="2">
    <citation type="submission" date="2015-01" db="EMBL/GenBank/DDBJ databases">
        <title>Evolutionary Origins and Diversification of the Mycorrhizal Mutualists.</title>
        <authorList>
            <consortium name="DOE Joint Genome Institute"/>
            <consortium name="Mycorrhizal Genomics Consortium"/>
            <person name="Kohler A."/>
            <person name="Kuo A."/>
            <person name="Nagy L.G."/>
            <person name="Floudas D."/>
            <person name="Copeland A."/>
            <person name="Barry K.W."/>
            <person name="Cichocki N."/>
            <person name="Veneault-Fourrey C."/>
            <person name="LaButti K."/>
            <person name="Lindquist E.A."/>
            <person name="Lipzen A."/>
            <person name="Lundell T."/>
            <person name="Morin E."/>
            <person name="Murat C."/>
            <person name="Riley R."/>
            <person name="Ohm R."/>
            <person name="Sun H."/>
            <person name="Tunlid A."/>
            <person name="Henrissat B."/>
            <person name="Grigoriev I.V."/>
            <person name="Hibbett D.S."/>
            <person name="Martin F."/>
        </authorList>
    </citation>
    <scope>NUCLEOTIDE SEQUENCE [LARGE SCALE GENOMIC DNA]</scope>
    <source>
        <strain evidence="2">LaAM-08-1</strain>
    </source>
</reference>
<dbReference type="AlphaFoldDB" id="A0A0C9WXN1"/>
<protein>
    <submittedName>
        <fullName evidence="1">Uncharacterized protein</fullName>
    </submittedName>
</protein>
<feature type="non-terminal residue" evidence="1">
    <location>
        <position position="58"/>
    </location>
</feature>
<feature type="non-terminal residue" evidence="1">
    <location>
        <position position="1"/>
    </location>
</feature>
<proteinExistence type="predicted"/>
<evidence type="ECO:0000313" key="2">
    <source>
        <dbReference type="Proteomes" id="UP000054477"/>
    </source>
</evidence>
<reference evidence="1 2" key="1">
    <citation type="submission" date="2014-04" db="EMBL/GenBank/DDBJ databases">
        <authorList>
            <consortium name="DOE Joint Genome Institute"/>
            <person name="Kuo A."/>
            <person name="Kohler A."/>
            <person name="Nagy L.G."/>
            <person name="Floudas D."/>
            <person name="Copeland A."/>
            <person name="Barry K.W."/>
            <person name="Cichocki N."/>
            <person name="Veneault-Fourrey C."/>
            <person name="LaButti K."/>
            <person name="Lindquist E.A."/>
            <person name="Lipzen A."/>
            <person name="Lundell T."/>
            <person name="Morin E."/>
            <person name="Murat C."/>
            <person name="Sun H."/>
            <person name="Tunlid A."/>
            <person name="Henrissat B."/>
            <person name="Grigoriev I.V."/>
            <person name="Hibbett D.S."/>
            <person name="Martin F."/>
            <person name="Nordberg H.P."/>
            <person name="Cantor M.N."/>
            <person name="Hua S.X."/>
        </authorList>
    </citation>
    <scope>NUCLEOTIDE SEQUENCE [LARGE SCALE GENOMIC DNA]</scope>
    <source>
        <strain evidence="1 2">LaAM-08-1</strain>
    </source>
</reference>
<dbReference type="HOGENOM" id="CLU_2984516_0_0_1"/>
<dbReference type="EMBL" id="KN838692">
    <property type="protein sequence ID" value="KIJ97485.1"/>
    <property type="molecule type" value="Genomic_DNA"/>
</dbReference>
<dbReference type="Proteomes" id="UP000054477">
    <property type="component" value="Unassembled WGS sequence"/>
</dbReference>